<sequence length="356" mass="41330">MKVLLVFKEGETDNLFVETLYKGIKQEGIDIEVSANNFWNDNYKYDIIHFQWPEEIVNWNYSDSDIASKIKDRILILKSKGTKFVYTRHNERSHYANHIVDDIYKIVESHCDIVIHMGNFSLKQFAKEYPKSVNIIIPHHIYESTYELDITQNSSRRALHIPNNKFVITAFGKFRNTQEIMLVLKAFWKCNINNKMLLAPRMLPFSKNNKNANLIKRGLSILGYYLIIPLLKMLNIYTNSNDILISNKDLPFYFSASDIIFIQRLDILNSGNIPMAFLFKKVVIGPNAGNIGELLVKTQNPTFNPYNSKSVVEAIKNAYILNNNKHGVCNYEYAKQNMALKNVCNQYIDVYKSLMI</sequence>
<dbReference type="eggNOG" id="COG0438">
    <property type="taxonomic scope" value="Bacteria"/>
</dbReference>
<accession>A0A069CZI9</accession>
<reference evidence="1 2" key="1">
    <citation type="journal article" date="2015" name="Microbes Environ.">
        <title>Distribution and evolution of nitrogen fixation genes in the phylum bacteroidetes.</title>
        <authorList>
            <person name="Inoue J."/>
            <person name="Oshima K."/>
            <person name="Suda W."/>
            <person name="Sakamoto M."/>
            <person name="Iino T."/>
            <person name="Noda S."/>
            <person name="Hongoh Y."/>
            <person name="Hattori M."/>
            <person name="Ohkuma M."/>
        </authorList>
    </citation>
    <scope>NUCLEOTIDE SEQUENCE [LARGE SCALE GENOMIC DNA]</scope>
    <source>
        <strain evidence="1 2">JCM 15093</strain>
    </source>
</reference>
<evidence type="ECO:0008006" key="3">
    <source>
        <dbReference type="Google" id="ProtNLM"/>
    </source>
</evidence>
<dbReference type="EMBL" id="BAJS01000002">
    <property type="protein sequence ID" value="GAK35582.1"/>
    <property type="molecule type" value="Genomic_DNA"/>
</dbReference>
<comment type="caution">
    <text evidence="1">The sequence shown here is derived from an EMBL/GenBank/DDBJ whole genome shotgun (WGS) entry which is preliminary data.</text>
</comment>
<proteinExistence type="predicted"/>
<protein>
    <recommendedName>
        <fullName evidence="3">Glycosyltransferase</fullName>
    </recommendedName>
</protein>
<dbReference type="Gene3D" id="3.40.50.2000">
    <property type="entry name" value="Glycogen Phosphorylase B"/>
    <property type="match status" value="2"/>
</dbReference>
<dbReference type="STRING" id="1121097.GCA_000428125_01305"/>
<dbReference type="RefSeq" id="WP_024995699.1">
    <property type="nucleotide sequence ID" value="NZ_BAJS01000002.1"/>
</dbReference>
<dbReference type="SUPFAM" id="SSF53756">
    <property type="entry name" value="UDP-Glycosyltransferase/glycogen phosphorylase"/>
    <property type="match status" value="1"/>
</dbReference>
<name>A0A069CZI9_9BACE</name>
<evidence type="ECO:0000313" key="2">
    <source>
        <dbReference type="Proteomes" id="UP000027601"/>
    </source>
</evidence>
<organism evidence="1 2">
    <name type="scientific">Bacteroides graminisolvens DSM 19988 = JCM 15093</name>
    <dbReference type="NCBI Taxonomy" id="1121097"/>
    <lineage>
        <taxon>Bacteria</taxon>
        <taxon>Pseudomonadati</taxon>
        <taxon>Bacteroidota</taxon>
        <taxon>Bacteroidia</taxon>
        <taxon>Bacteroidales</taxon>
        <taxon>Bacteroidaceae</taxon>
        <taxon>Bacteroides</taxon>
    </lineage>
</organism>
<dbReference type="OrthoDB" id="1007434at2"/>
<dbReference type="Proteomes" id="UP000027601">
    <property type="component" value="Unassembled WGS sequence"/>
</dbReference>
<evidence type="ECO:0000313" key="1">
    <source>
        <dbReference type="EMBL" id="GAK35582.1"/>
    </source>
</evidence>
<dbReference type="AlphaFoldDB" id="A0A069CZI9"/>
<gene>
    <name evidence="1" type="ORF">JCM15093_685</name>
</gene>
<keyword evidence="2" id="KW-1185">Reference proteome</keyword>